<proteinExistence type="predicted"/>
<feature type="compositionally biased region" description="Basic residues" evidence="1">
    <location>
        <begin position="416"/>
        <end position="430"/>
    </location>
</feature>
<evidence type="ECO:0000256" key="1">
    <source>
        <dbReference type="SAM" id="MobiDB-lite"/>
    </source>
</evidence>
<dbReference type="Proteomes" id="UP000002630">
    <property type="component" value="Linkage Group LG27"/>
</dbReference>
<organism evidence="2 3">
    <name type="scientific">Ectocarpus siliculosus</name>
    <name type="common">Brown alga</name>
    <name type="synonym">Conferva siliculosa</name>
    <dbReference type="NCBI Taxonomy" id="2880"/>
    <lineage>
        <taxon>Eukaryota</taxon>
        <taxon>Sar</taxon>
        <taxon>Stramenopiles</taxon>
        <taxon>Ochrophyta</taxon>
        <taxon>PX clade</taxon>
        <taxon>Phaeophyceae</taxon>
        <taxon>Ectocarpales</taxon>
        <taxon>Ectocarpaceae</taxon>
        <taxon>Ectocarpus</taxon>
    </lineage>
</organism>
<name>D7FGZ7_ECTSI</name>
<dbReference type="AlphaFoldDB" id="D7FGZ7"/>
<feature type="compositionally biased region" description="Low complexity" evidence="1">
    <location>
        <begin position="431"/>
        <end position="441"/>
    </location>
</feature>
<dbReference type="InParanoid" id="D7FGZ7"/>
<protein>
    <submittedName>
        <fullName evidence="2">Uncharacterized protein</fullName>
    </submittedName>
</protein>
<keyword evidence="3" id="KW-1185">Reference proteome</keyword>
<sequence length="441" mass="47656">MSQRASKTDDETCAALTCHEAGACALATLPTLAPLDLRDIHERVVQAEARQAELRMLRCAALTCDEAGARALATLPTVAPLGLRHIHERVVLAEASRAALEMLRQTADLQRLFPEWEGTMVCHAIDPDDDDDDDDDHRVMSRVGALAHPVLEHVGGYVTCVGRRLSAINVSATLSSRLFHRCLGSMAAISSSDFNLPWLSAYDLLVGALLVDVVVRASKVCWRSLGGGGGEVTADGGKALPPAPSGDALMKRECVKFRADFAGAEARIEQEHRTGLESLHEIVQRCFDEHSRGIEKNLKIRMKKQKADITRSFAGQMEALKRKYAAELEPGPAERAAAALERGKAEVSFQETIAALKARLAREASEGNEQHDLTPQVAAPLHGSAHAGGIGGAEETKQEEGEEEEEQGAGAEETKGRKKAKTRRGLKQGGRRQPQPQTGRQ</sequence>
<evidence type="ECO:0000313" key="2">
    <source>
        <dbReference type="EMBL" id="CBJ28375.1"/>
    </source>
</evidence>
<evidence type="ECO:0000313" key="3">
    <source>
        <dbReference type="Proteomes" id="UP000002630"/>
    </source>
</evidence>
<gene>
    <name evidence="2" type="ORF">Esi_0104_0015</name>
</gene>
<dbReference type="EMBL" id="FN649752">
    <property type="protein sequence ID" value="CBJ28375.1"/>
    <property type="molecule type" value="Genomic_DNA"/>
</dbReference>
<reference evidence="2 3" key="1">
    <citation type="journal article" date="2010" name="Nature">
        <title>The Ectocarpus genome and the independent evolution of multicellularity in brown algae.</title>
        <authorList>
            <person name="Cock J.M."/>
            <person name="Sterck L."/>
            <person name="Rouze P."/>
            <person name="Scornet D."/>
            <person name="Allen A.E."/>
            <person name="Amoutzias G."/>
            <person name="Anthouard V."/>
            <person name="Artiguenave F."/>
            <person name="Aury J.M."/>
            <person name="Badger J.H."/>
            <person name="Beszteri B."/>
            <person name="Billiau K."/>
            <person name="Bonnet E."/>
            <person name="Bothwell J.H."/>
            <person name="Bowler C."/>
            <person name="Boyen C."/>
            <person name="Brownlee C."/>
            <person name="Carrano C.J."/>
            <person name="Charrier B."/>
            <person name="Cho G.Y."/>
            <person name="Coelho S.M."/>
            <person name="Collen J."/>
            <person name="Corre E."/>
            <person name="Da Silva C."/>
            <person name="Delage L."/>
            <person name="Delaroque N."/>
            <person name="Dittami S.M."/>
            <person name="Doulbeau S."/>
            <person name="Elias M."/>
            <person name="Farnham G."/>
            <person name="Gachon C.M."/>
            <person name="Gschloessl B."/>
            <person name="Heesch S."/>
            <person name="Jabbari K."/>
            <person name="Jubin C."/>
            <person name="Kawai H."/>
            <person name="Kimura K."/>
            <person name="Kloareg B."/>
            <person name="Kupper F.C."/>
            <person name="Lang D."/>
            <person name="Le Bail A."/>
            <person name="Leblanc C."/>
            <person name="Lerouge P."/>
            <person name="Lohr M."/>
            <person name="Lopez P.J."/>
            <person name="Martens C."/>
            <person name="Maumus F."/>
            <person name="Michel G."/>
            <person name="Miranda-Saavedra D."/>
            <person name="Morales J."/>
            <person name="Moreau H."/>
            <person name="Motomura T."/>
            <person name="Nagasato C."/>
            <person name="Napoli C.A."/>
            <person name="Nelson D.R."/>
            <person name="Nyvall-Collen P."/>
            <person name="Peters A.F."/>
            <person name="Pommier C."/>
            <person name="Potin P."/>
            <person name="Poulain J."/>
            <person name="Quesneville H."/>
            <person name="Read B."/>
            <person name="Rensing S.A."/>
            <person name="Ritter A."/>
            <person name="Rousvoal S."/>
            <person name="Samanta M."/>
            <person name="Samson G."/>
            <person name="Schroeder D.C."/>
            <person name="Segurens B."/>
            <person name="Strittmatter M."/>
            <person name="Tonon T."/>
            <person name="Tregear J.W."/>
            <person name="Valentin K."/>
            <person name="von Dassow P."/>
            <person name="Yamagishi T."/>
            <person name="Van de Peer Y."/>
            <person name="Wincker P."/>
        </authorList>
    </citation>
    <scope>NUCLEOTIDE SEQUENCE [LARGE SCALE GENOMIC DNA]</scope>
    <source>
        <strain evidence="3">Ec32 / CCAP1310/4</strain>
    </source>
</reference>
<accession>D7FGZ7</accession>
<feature type="region of interest" description="Disordered" evidence="1">
    <location>
        <begin position="381"/>
        <end position="441"/>
    </location>
</feature>
<dbReference type="EMBL" id="FN647726">
    <property type="protein sequence ID" value="CBJ28375.1"/>
    <property type="molecule type" value="Genomic_DNA"/>
</dbReference>